<feature type="transmembrane region" description="Helical" evidence="6">
    <location>
        <begin position="378"/>
        <end position="399"/>
    </location>
</feature>
<keyword evidence="5 6" id="KW-0472">Membrane</keyword>
<feature type="transmembrane region" description="Helical" evidence="6">
    <location>
        <begin position="411"/>
        <end position="433"/>
    </location>
</feature>
<comment type="subcellular location">
    <subcellularLocation>
        <location evidence="1">Cell membrane</location>
        <topology evidence="1">Multi-pass membrane protein</topology>
    </subcellularLocation>
</comment>
<proteinExistence type="predicted"/>
<feature type="transmembrane region" description="Helical" evidence="6">
    <location>
        <begin position="105"/>
        <end position="126"/>
    </location>
</feature>
<feature type="transmembrane region" description="Helical" evidence="6">
    <location>
        <begin position="291"/>
        <end position="313"/>
    </location>
</feature>
<dbReference type="Pfam" id="PF13440">
    <property type="entry name" value="Polysacc_synt_3"/>
    <property type="match status" value="1"/>
</dbReference>
<dbReference type="EMBL" id="CP042304">
    <property type="protein sequence ID" value="QDZ09791.1"/>
    <property type="molecule type" value="Genomic_DNA"/>
</dbReference>
<accession>A0A5B8LNZ9</accession>
<evidence type="ECO:0000256" key="5">
    <source>
        <dbReference type="ARBA" id="ARBA00023136"/>
    </source>
</evidence>
<dbReference type="PANTHER" id="PTHR30250">
    <property type="entry name" value="PST FAMILY PREDICTED COLANIC ACID TRANSPORTER"/>
    <property type="match status" value="1"/>
</dbReference>
<feature type="transmembrane region" description="Helical" evidence="6">
    <location>
        <begin position="202"/>
        <end position="219"/>
    </location>
</feature>
<keyword evidence="4 6" id="KW-1133">Transmembrane helix</keyword>
<evidence type="ECO:0000313" key="7">
    <source>
        <dbReference type="EMBL" id="QDZ09791.1"/>
    </source>
</evidence>
<feature type="transmembrane region" description="Helical" evidence="6">
    <location>
        <begin position="439"/>
        <end position="460"/>
    </location>
</feature>
<feature type="transmembrane region" description="Helical" evidence="6">
    <location>
        <begin position="147"/>
        <end position="167"/>
    </location>
</feature>
<name>A0A5B8LNZ9_9HYPH</name>
<dbReference type="InterPro" id="IPR050833">
    <property type="entry name" value="Poly_Biosynth_Transport"/>
</dbReference>
<evidence type="ECO:0000313" key="8">
    <source>
        <dbReference type="Proteomes" id="UP000315364"/>
    </source>
</evidence>
<evidence type="ECO:0000256" key="6">
    <source>
        <dbReference type="SAM" id="Phobius"/>
    </source>
</evidence>
<feature type="transmembrane region" description="Helical" evidence="6">
    <location>
        <begin position="173"/>
        <end position="190"/>
    </location>
</feature>
<dbReference type="KEGG" id="dea:FPZ08_02935"/>
<dbReference type="OrthoDB" id="8045767at2"/>
<evidence type="ECO:0000256" key="4">
    <source>
        <dbReference type="ARBA" id="ARBA00022989"/>
    </source>
</evidence>
<evidence type="ECO:0000256" key="2">
    <source>
        <dbReference type="ARBA" id="ARBA00022475"/>
    </source>
</evidence>
<keyword evidence="8" id="KW-1185">Reference proteome</keyword>
<feature type="transmembrane region" description="Helical" evidence="6">
    <location>
        <begin position="7"/>
        <end position="30"/>
    </location>
</feature>
<evidence type="ECO:0000256" key="1">
    <source>
        <dbReference type="ARBA" id="ARBA00004651"/>
    </source>
</evidence>
<dbReference type="AlphaFoldDB" id="A0A5B8LNZ9"/>
<keyword evidence="3 6" id="KW-0812">Transmembrane</keyword>
<feature type="transmembrane region" description="Helical" evidence="6">
    <location>
        <begin position="77"/>
        <end position="99"/>
    </location>
</feature>
<feature type="transmembrane region" description="Helical" evidence="6">
    <location>
        <begin position="352"/>
        <end position="372"/>
    </location>
</feature>
<gene>
    <name evidence="7" type="ORF">FPZ08_02935</name>
</gene>
<dbReference type="RefSeq" id="WP_146288600.1">
    <property type="nucleotide sequence ID" value="NZ_CP042304.1"/>
</dbReference>
<dbReference type="Proteomes" id="UP000315364">
    <property type="component" value="Chromosome"/>
</dbReference>
<keyword evidence="2" id="KW-1003">Cell membrane</keyword>
<evidence type="ECO:0000256" key="3">
    <source>
        <dbReference type="ARBA" id="ARBA00022692"/>
    </source>
</evidence>
<organism evidence="7 8">
    <name type="scientific">Devosia ginsengisoli</name>
    <dbReference type="NCBI Taxonomy" id="400770"/>
    <lineage>
        <taxon>Bacteria</taxon>
        <taxon>Pseudomonadati</taxon>
        <taxon>Pseudomonadota</taxon>
        <taxon>Alphaproteobacteria</taxon>
        <taxon>Hyphomicrobiales</taxon>
        <taxon>Devosiaceae</taxon>
        <taxon>Devosia</taxon>
    </lineage>
</organism>
<reference evidence="7 8" key="1">
    <citation type="submission" date="2019-07" db="EMBL/GenBank/DDBJ databases">
        <title>Full genome sequence of Devosia sp. Gsoil 520.</title>
        <authorList>
            <person name="Im W.-T."/>
        </authorList>
    </citation>
    <scope>NUCLEOTIDE SEQUENCE [LARGE SCALE GENOMIC DNA]</scope>
    <source>
        <strain evidence="7 8">Gsoil 520</strain>
    </source>
</reference>
<dbReference type="PANTHER" id="PTHR30250:SF11">
    <property type="entry name" value="O-ANTIGEN TRANSPORTER-RELATED"/>
    <property type="match status" value="1"/>
</dbReference>
<feature type="transmembrane region" description="Helical" evidence="6">
    <location>
        <begin position="319"/>
        <end position="340"/>
    </location>
</feature>
<dbReference type="GO" id="GO:0005886">
    <property type="term" value="C:plasma membrane"/>
    <property type="evidence" value="ECO:0007669"/>
    <property type="project" value="UniProtKB-SubCell"/>
</dbReference>
<feature type="transmembrane region" description="Helical" evidence="6">
    <location>
        <begin position="36"/>
        <end position="57"/>
    </location>
</feature>
<sequence>MLLRSTVIYAPAILFTRLSALLLIVIATRLLDQTEYGLLTLVVTIGEMTDVAVTNWLRISLLRLGGKGRISRGSLVVAGRVLVLTTVLGVAVSITAARFVAPDRWAEFATAVATYLVVGAIGRLALTVLQMQQRHSAYSLLEFLRSVLQLGLPVLALLVFPATFTVVSLGSSAGTLLAGLAAAAVALRNVVPGPSRFTYREFIAFGTPLVIMAVVSFGVNNGERLFLNAYYDAGAVAIFAVAYALARQPIDMVSNAVQMGAFPEMVSRFDTIGPDAAASYLSEMLALILRLCLPVAALLVALSSDIAALVLPADYHRQVAVLFPIIAASVLFSNIGSFAFANVIHAHKRPWLLVYIDGAASIVTIGLSILLIPQLVEIGAALALAGGTLTSLTITVFISRRLTPIPIPWQSAGQSLAIAAASGLAAYFASASIGEAWPIVHLMAGGTAGGAVFLALNAALNPKATRNFALKLRLRLARFST</sequence>
<feature type="transmembrane region" description="Helical" evidence="6">
    <location>
        <begin position="225"/>
        <end position="246"/>
    </location>
</feature>
<protein>
    <submittedName>
        <fullName evidence="7">Oligosaccharide flippase family protein</fullName>
    </submittedName>
</protein>